<evidence type="ECO:0000313" key="2">
    <source>
        <dbReference type="Proteomes" id="UP000053989"/>
    </source>
</evidence>
<name>A0A0C3E3S7_9AGAM</name>
<dbReference type="Proteomes" id="UP000053989">
    <property type="component" value="Unassembled WGS sequence"/>
</dbReference>
<gene>
    <name evidence="1" type="ORF">SCLCIDRAFT_1210146</name>
</gene>
<dbReference type="AlphaFoldDB" id="A0A0C3E3S7"/>
<proteinExistence type="predicted"/>
<dbReference type="EMBL" id="KN822012">
    <property type="protein sequence ID" value="KIM67475.1"/>
    <property type="molecule type" value="Genomic_DNA"/>
</dbReference>
<organism evidence="1 2">
    <name type="scientific">Scleroderma citrinum Foug A</name>
    <dbReference type="NCBI Taxonomy" id="1036808"/>
    <lineage>
        <taxon>Eukaryota</taxon>
        <taxon>Fungi</taxon>
        <taxon>Dikarya</taxon>
        <taxon>Basidiomycota</taxon>
        <taxon>Agaricomycotina</taxon>
        <taxon>Agaricomycetes</taxon>
        <taxon>Agaricomycetidae</taxon>
        <taxon>Boletales</taxon>
        <taxon>Sclerodermatineae</taxon>
        <taxon>Sclerodermataceae</taxon>
        <taxon>Scleroderma</taxon>
    </lineage>
</organism>
<dbReference type="InParanoid" id="A0A0C3E3S7"/>
<accession>A0A0C3E3S7</accession>
<dbReference type="HOGENOM" id="CLU_3033747_0_0_1"/>
<keyword evidence="2" id="KW-1185">Reference proteome</keyword>
<protein>
    <submittedName>
        <fullName evidence="1">Uncharacterized protein</fullName>
    </submittedName>
</protein>
<evidence type="ECO:0000313" key="1">
    <source>
        <dbReference type="EMBL" id="KIM67475.1"/>
    </source>
</evidence>
<reference evidence="2" key="2">
    <citation type="submission" date="2015-01" db="EMBL/GenBank/DDBJ databases">
        <title>Evolutionary Origins and Diversification of the Mycorrhizal Mutualists.</title>
        <authorList>
            <consortium name="DOE Joint Genome Institute"/>
            <consortium name="Mycorrhizal Genomics Consortium"/>
            <person name="Kohler A."/>
            <person name="Kuo A."/>
            <person name="Nagy L.G."/>
            <person name="Floudas D."/>
            <person name="Copeland A."/>
            <person name="Barry K.W."/>
            <person name="Cichocki N."/>
            <person name="Veneault-Fourrey C."/>
            <person name="LaButti K."/>
            <person name="Lindquist E.A."/>
            <person name="Lipzen A."/>
            <person name="Lundell T."/>
            <person name="Morin E."/>
            <person name="Murat C."/>
            <person name="Riley R."/>
            <person name="Ohm R."/>
            <person name="Sun H."/>
            <person name="Tunlid A."/>
            <person name="Henrissat B."/>
            <person name="Grigoriev I.V."/>
            <person name="Hibbett D.S."/>
            <person name="Martin F."/>
        </authorList>
    </citation>
    <scope>NUCLEOTIDE SEQUENCE [LARGE SCALE GENOMIC DNA]</scope>
    <source>
        <strain evidence="2">Foug A</strain>
    </source>
</reference>
<reference evidence="1 2" key="1">
    <citation type="submission" date="2014-04" db="EMBL/GenBank/DDBJ databases">
        <authorList>
            <consortium name="DOE Joint Genome Institute"/>
            <person name="Kuo A."/>
            <person name="Kohler A."/>
            <person name="Nagy L.G."/>
            <person name="Floudas D."/>
            <person name="Copeland A."/>
            <person name="Barry K.W."/>
            <person name="Cichocki N."/>
            <person name="Veneault-Fourrey C."/>
            <person name="LaButti K."/>
            <person name="Lindquist E.A."/>
            <person name="Lipzen A."/>
            <person name="Lundell T."/>
            <person name="Morin E."/>
            <person name="Murat C."/>
            <person name="Sun H."/>
            <person name="Tunlid A."/>
            <person name="Henrissat B."/>
            <person name="Grigoriev I.V."/>
            <person name="Hibbett D.S."/>
            <person name="Martin F."/>
            <person name="Nordberg H.P."/>
            <person name="Cantor M.N."/>
            <person name="Hua S.X."/>
        </authorList>
    </citation>
    <scope>NUCLEOTIDE SEQUENCE [LARGE SCALE GENOMIC DNA]</scope>
    <source>
        <strain evidence="1 2">Foug A</strain>
    </source>
</reference>
<sequence>MAGPPLRKAKALQPAGSRRRATFARLAFCALLFREQVTKGDPAHHTYQKNFERHV</sequence>